<dbReference type="AlphaFoldDB" id="A0A8J2MVR5"/>
<sequence>MTSASACLISDAMFDRTALLLFSLPLFLSSSLLRGSTPTPVDSKAKDDAELNAPPTPRGSDRTAYPYQLEQPLPVGGKIYPMTAAEGTNTPKNMSPYSLCQLKTANFRGLNHLGPLSRFKEIFDIDESNKGLGSEG</sequence>
<feature type="region of interest" description="Disordered" evidence="1">
    <location>
        <begin position="32"/>
        <end position="66"/>
    </location>
</feature>
<evidence type="ECO:0000256" key="1">
    <source>
        <dbReference type="SAM" id="MobiDB-lite"/>
    </source>
</evidence>
<dbReference type="Proteomes" id="UP000786811">
    <property type="component" value="Unassembled WGS sequence"/>
</dbReference>
<feature type="signal peptide" evidence="2">
    <location>
        <begin position="1"/>
        <end position="35"/>
    </location>
</feature>
<comment type="caution">
    <text evidence="3">The sequence shown here is derived from an EMBL/GenBank/DDBJ whole genome shotgun (WGS) entry which is preliminary data.</text>
</comment>
<organism evidence="3 4">
    <name type="scientific">Cotesia congregata</name>
    <name type="common">Parasitoid wasp</name>
    <name type="synonym">Apanteles congregatus</name>
    <dbReference type="NCBI Taxonomy" id="51543"/>
    <lineage>
        <taxon>Eukaryota</taxon>
        <taxon>Metazoa</taxon>
        <taxon>Ecdysozoa</taxon>
        <taxon>Arthropoda</taxon>
        <taxon>Hexapoda</taxon>
        <taxon>Insecta</taxon>
        <taxon>Pterygota</taxon>
        <taxon>Neoptera</taxon>
        <taxon>Endopterygota</taxon>
        <taxon>Hymenoptera</taxon>
        <taxon>Apocrita</taxon>
        <taxon>Ichneumonoidea</taxon>
        <taxon>Braconidae</taxon>
        <taxon>Microgastrinae</taxon>
        <taxon>Cotesia</taxon>
    </lineage>
</organism>
<protein>
    <submittedName>
        <fullName evidence="3">Uncharacterized protein</fullName>
    </submittedName>
</protein>
<evidence type="ECO:0000313" key="4">
    <source>
        <dbReference type="Proteomes" id="UP000786811"/>
    </source>
</evidence>
<keyword evidence="2" id="KW-0732">Signal</keyword>
<evidence type="ECO:0000313" key="3">
    <source>
        <dbReference type="EMBL" id="CAG5099623.1"/>
    </source>
</evidence>
<gene>
    <name evidence="3" type="ORF">HICCMSTLAB_LOCUS9152</name>
</gene>
<keyword evidence="4" id="KW-1185">Reference proteome</keyword>
<proteinExistence type="predicted"/>
<accession>A0A8J2MVR5</accession>
<dbReference type="EMBL" id="CAJNRD030001122">
    <property type="protein sequence ID" value="CAG5099623.1"/>
    <property type="molecule type" value="Genomic_DNA"/>
</dbReference>
<name>A0A8J2MVR5_COTCN</name>
<feature type="chain" id="PRO_5035248904" evidence="2">
    <location>
        <begin position="36"/>
        <end position="136"/>
    </location>
</feature>
<evidence type="ECO:0000256" key="2">
    <source>
        <dbReference type="SAM" id="SignalP"/>
    </source>
</evidence>
<reference evidence="3" key="1">
    <citation type="submission" date="2021-04" db="EMBL/GenBank/DDBJ databases">
        <authorList>
            <person name="Chebbi M.A.C M."/>
        </authorList>
    </citation>
    <scope>NUCLEOTIDE SEQUENCE</scope>
</reference>